<evidence type="ECO:0000313" key="1">
    <source>
        <dbReference type="EMBL" id="KAK5998050.1"/>
    </source>
</evidence>
<name>A0ABR0T0U8_9HYPO</name>
<proteinExistence type="predicted"/>
<protein>
    <submittedName>
        <fullName evidence="1">Uncharacterized protein</fullName>
    </submittedName>
</protein>
<dbReference type="EMBL" id="JAVFKD010000001">
    <property type="protein sequence ID" value="KAK5998050.1"/>
    <property type="molecule type" value="Genomic_DNA"/>
</dbReference>
<keyword evidence="2" id="KW-1185">Reference proteome</keyword>
<accession>A0ABR0T0U8</accession>
<reference evidence="1 2" key="1">
    <citation type="submission" date="2024-01" db="EMBL/GenBank/DDBJ databases">
        <title>Complete genome of Cladobotryum mycophilum ATHUM6906.</title>
        <authorList>
            <person name="Christinaki A.C."/>
            <person name="Myridakis A.I."/>
            <person name="Kouvelis V.N."/>
        </authorList>
    </citation>
    <scope>NUCLEOTIDE SEQUENCE [LARGE SCALE GENOMIC DNA]</scope>
    <source>
        <strain evidence="1 2">ATHUM6906</strain>
    </source>
</reference>
<evidence type="ECO:0000313" key="2">
    <source>
        <dbReference type="Proteomes" id="UP001338125"/>
    </source>
</evidence>
<gene>
    <name evidence="1" type="ORF">PT974_00420</name>
</gene>
<organism evidence="1 2">
    <name type="scientific">Cladobotryum mycophilum</name>
    <dbReference type="NCBI Taxonomy" id="491253"/>
    <lineage>
        <taxon>Eukaryota</taxon>
        <taxon>Fungi</taxon>
        <taxon>Dikarya</taxon>
        <taxon>Ascomycota</taxon>
        <taxon>Pezizomycotina</taxon>
        <taxon>Sordariomycetes</taxon>
        <taxon>Hypocreomycetidae</taxon>
        <taxon>Hypocreales</taxon>
        <taxon>Hypocreaceae</taxon>
        <taxon>Cladobotryum</taxon>
    </lineage>
</organism>
<sequence>MDPFEKLPPEIREVVLAQAATLADALAMTYASPVLLQQRRHSQAIILRARYPEFCDPSLLNDSMALLLFPKRTRRQYEYEGSLWGRITKFADDLVRKATSSHLRAAYINLPEWSHPSLHPHFCPPRAHRSTLDSLSSAEKKRIFKAFLRFDILSRLFQLQNNHYRTLQECNRRTLDHYEGKGSAAWEVEGIMCVAEYMRTMYSAIAIRILLVQPQNQRTTEVWADGVIAEFLTREATVPLVDIPNNRFKFSSLSFPRRRGRFSSPSWTWAYAFDGFADFLALKGLGELEKVLESGGDYADALFASSEAEKDDTAMKWDLQKRPLYEHVLDESGPRVWKRLNTSRLREELVSSIEEEHQVLIDIYRQRAWAFFDADVYPDTCVFPIVRDIRRVEEGWDISPHPWHPYASHLGSGFGGNVNEAVEAKAAFEDADQWVSPTAAYLKTKAVK</sequence>
<dbReference type="Proteomes" id="UP001338125">
    <property type="component" value="Unassembled WGS sequence"/>
</dbReference>
<comment type="caution">
    <text evidence="1">The sequence shown here is derived from an EMBL/GenBank/DDBJ whole genome shotgun (WGS) entry which is preliminary data.</text>
</comment>